<feature type="region of interest" description="Disordered" evidence="1">
    <location>
        <begin position="125"/>
        <end position="178"/>
    </location>
</feature>
<sequence>MVDAGLWRTRHWVLGAVLTVLCSLACARGPQVPHGGGFGGGFAHAGAQHNARAYDARAERGASVERNARVARSAGTPHGGYTNGQSSRVAGNGAGGYGGYRGDARADPRGGFQYAGAITTVSTEVRSVPRPPEDETMVRAGSIRADVARYNEERGATRPVPRPPEYMNRPPGQSPYRN</sequence>
<organism evidence="2 3">
    <name type="scientific">Paraburkholderia phenazinium</name>
    <dbReference type="NCBI Taxonomy" id="60549"/>
    <lineage>
        <taxon>Bacteria</taxon>
        <taxon>Pseudomonadati</taxon>
        <taxon>Pseudomonadota</taxon>
        <taxon>Betaproteobacteria</taxon>
        <taxon>Burkholderiales</taxon>
        <taxon>Burkholderiaceae</taxon>
        <taxon>Paraburkholderia</taxon>
    </lineage>
</organism>
<feature type="compositionally biased region" description="Basic and acidic residues" evidence="1">
    <location>
        <begin position="146"/>
        <end position="156"/>
    </location>
</feature>
<evidence type="ECO:0000313" key="3">
    <source>
        <dbReference type="Proteomes" id="UP000184693"/>
    </source>
</evidence>
<accession>A0A1N6ERN8</accession>
<dbReference type="RefSeq" id="WP_254368752.1">
    <property type="nucleotide sequence ID" value="NZ_FSRM01000001.1"/>
</dbReference>
<proteinExistence type="predicted"/>
<evidence type="ECO:0000256" key="1">
    <source>
        <dbReference type="SAM" id="MobiDB-lite"/>
    </source>
</evidence>
<reference evidence="2 3" key="1">
    <citation type="submission" date="2016-11" db="EMBL/GenBank/DDBJ databases">
        <authorList>
            <person name="Jaros S."/>
            <person name="Januszkiewicz K."/>
            <person name="Wedrychowicz H."/>
        </authorList>
    </citation>
    <scope>NUCLEOTIDE SEQUENCE [LARGE SCALE GENOMIC DNA]</scope>
    <source>
        <strain evidence="2 3">GAS86</strain>
    </source>
</reference>
<dbReference type="EMBL" id="FSRM01000001">
    <property type="protein sequence ID" value="SIN85603.1"/>
    <property type="molecule type" value="Genomic_DNA"/>
</dbReference>
<feature type="region of interest" description="Disordered" evidence="1">
    <location>
        <begin position="71"/>
        <end position="98"/>
    </location>
</feature>
<gene>
    <name evidence="2" type="ORF">SAMN05444168_0904</name>
</gene>
<name>A0A1N6ERN8_9BURK</name>
<dbReference type="AlphaFoldDB" id="A0A1N6ERN8"/>
<evidence type="ECO:0000313" key="2">
    <source>
        <dbReference type="EMBL" id="SIN85603.1"/>
    </source>
</evidence>
<evidence type="ECO:0008006" key="4">
    <source>
        <dbReference type="Google" id="ProtNLM"/>
    </source>
</evidence>
<dbReference type="Proteomes" id="UP000184693">
    <property type="component" value="Unassembled WGS sequence"/>
</dbReference>
<protein>
    <recommendedName>
        <fullName evidence="4">Peptide-binding protein</fullName>
    </recommendedName>
</protein>